<name>A0A8S0V0C2_OLEEU</name>
<gene>
    <name evidence="1" type="ORF">OLEA9_A041417</name>
</gene>
<sequence length="88" mass="9936">MKEECWDTHLEIAVMIALLNERRNRLQETALARWLQRVTKSGKSDLMRMGCEVLPEVETSTSVFRRHCEGKGGDGIGVGEDFDGLDNV</sequence>
<organism evidence="1 2">
    <name type="scientific">Olea europaea subsp. europaea</name>
    <dbReference type="NCBI Taxonomy" id="158383"/>
    <lineage>
        <taxon>Eukaryota</taxon>
        <taxon>Viridiplantae</taxon>
        <taxon>Streptophyta</taxon>
        <taxon>Embryophyta</taxon>
        <taxon>Tracheophyta</taxon>
        <taxon>Spermatophyta</taxon>
        <taxon>Magnoliopsida</taxon>
        <taxon>eudicotyledons</taxon>
        <taxon>Gunneridae</taxon>
        <taxon>Pentapetalae</taxon>
        <taxon>asterids</taxon>
        <taxon>lamiids</taxon>
        <taxon>Lamiales</taxon>
        <taxon>Oleaceae</taxon>
        <taxon>Oleeae</taxon>
        <taxon>Olea</taxon>
    </lineage>
</organism>
<dbReference type="AlphaFoldDB" id="A0A8S0V0C2"/>
<keyword evidence="2" id="KW-1185">Reference proteome</keyword>
<accession>A0A8S0V0C2</accession>
<protein>
    <submittedName>
        <fullName evidence="1">Uncharacterized protein</fullName>
    </submittedName>
</protein>
<comment type="caution">
    <text evidence="1">The sequence shown here is derived from an EMBL/GenBank/DDBJ whole genome shotgun (WGS) entry which is preliminary data.</text>
</comment>
<dbReference type="EMBL" id="CACTIH010009175">
    <property type="protein sequence ID" value="CAA3026724.1"/>
    <property type="molecule type" value="Genomic_DNA"/>
</dbReference>
<reference evidence="1 2" key="1">
    <citation type="submission" date="2019-12" db="EMBL/GenBank/DDBJ databases">
        <authorList>
            <person name="Alioto T."/>
            <person name="Alioto T."/>
            <person name="Gomez Garrido J."/>
        </authorList>
    </citation>
    <scope>NUCLEOTIDE SEQUENCE [LARGE SCALE GENOMIC DNA]</scope>
</reference>
<proteinExistence type="predicted"/>
<evidence type="ECO:0000313" key="1">
    <source>
        <dbReference type="EMBL" id="CAA3026724.1"/>
    </source>
</evidence>
<dbReference type="Proteomes" id="UP000594638">
    <property type="component" value="Unassembled WGS sequence"/>
</dbReference>
<dbReference type="Gramene" id="OE9A041417T1">
    <property type="protein sequence ID" value="OE9A041417C1"/>
    <property type="gene ID" value="OE9A041417"/>
</dbReference>
<evidence type="ECO:0000313" key="2">
    <source>
        <dbReference type="Proteomes" id="UP000594638"/>
    </source>
</evidence>